<evidence type="ECO:0000256" key="13">
    <source>
        <dbReference type="ARBA" id="ARBA00023210"/>
    </source>
</evidence>
<reference evidence="19 20" key="1">
    <citation type="submission" date="2019-11" db="EMBL/GenBank/DDBJ databases">
        <title>Type strains purchased from KCTC, JCM and DSMZ.</title>
        <authorList>
            <person name="Lu H."/>
        </authorList>
    </citation>
    <scope>NUCLEOTIDE SEQUENCE [LARGE SCALE GENOMIC DNA]</scope>
    <source>
        <strain evidence="19 20">KCTC 42409</strain>
    </source>
</reference>
<dbReference type="SUPFAM" id="SSF56519">
    <property type="entry name" value="Penicillin binding protein dimerisation domain"/>
    <property type="match status" value="1"/>
</dbReference>
<dbReference type="AlphaFoldDB" id="A0A6L6PXL1"/>
<evidence type="ECO:0000259" key="17">
    <source>
        <dbReference type="Pfam" id="PF00905"/>
    </source>
</evidence>
<evidence type="ECO:0000256" key="12">
    <source>
        <dbReference type="ARBA" id="ARBA00023136"/>
    </source>
</evidence>
<dbReference type="GO" id="GO:0071555">
    <property type="term" value="P:cell wall organization"/>
    <property type="evidence" value="ECO:0007669"/>
    <property type="project" value="UniProtKB-KW"/>
</dbReference>
<evidence type="ECO:0000256" key="7">
    <source>
        <dbReference type="ARBA" id="ARBA00022692"/>
    </source>
</evidence>
<dbReference type="GO" id="GO:0009252">
    <property type="term" value="P:peptidoglycan biosynthetic process"/>
    <property type="evidence" value="ECO:0007669"/>
    <property type="project" value="UniProtKB-UniRule"/>
</dbReference>
<evidence type="ECO:0000256" key="14">
    <source>
        <dbReference type="ARBA" id="ARBA00023306"/>
    </source>
</evidence>
<keyword evidence="4 16" id="KW-0132">Cell division</keyword>
<comment type="caution">
    <text evidence="19">The sequence shown here is derived from an EMBL/GenBank/DDBJ whole genome shotgun (WGS) entry which is preliminary data.</text>
</comment>
<organism evidence="19 20">
    <name type="scientific">Pseudoduganella ginsengisoli</name>
    <dbReference type="NCBI Taxonomy" id="1462440"/>
    <lineage>
        <taxon>Bacteria</taxon>
        <taxon>Pseudomonadati</taxon>
        <taxon>Pseudomonadota</taxon>
        <taxon>Betaproteobacteria</taxon>
        <taxon>Burkholderiales</taxon>
        <taxon>Oxalobacteraceae</taxon>
        <taxon>Telluria group</taxon>
        <taxon>Pseudoduganella</taxon>
    </lineage>
</organism>
<comment type="catalytic activity">
    <reaction evidence="16">
        <text>Preferential cleavage: (Ac)2-L-Lys-D-Ala-|-D-Ala. Also transpeptidation of peptidyl-alanyl moieties that are N-acyl substituents of D-alanine.</text>
        <dbReference type="EC" id="3.4.16.4"/>
    </reaction>
</comment>
<dbReference type="GO" id="GO:0009002">
    <property type="term" value="F:serine-type D-Ala-D-Ala carboxypeptidase activity"/>
    <property type="evidence" value="ECO:0007669"/>
    <property type="project" value="UniProtKB-UniRule"/>
</dbReference>
<proteinExistence type="inferred from homology"/>
<feature type="domain" description="Penicillin-binding protein transpeptidase" evidence="17">
    <location>
        <begin position="282"/>
        <end position="582"/>
    </location>
</feature>
<keyword evidence="20" id="KW-1185">Reference proteome</keyword>
<keyword evidence="12 16" id="KW-0472">Membrane</keyword>
<sequence>MRNGGANSARVARSKGVQFSKSPMLAVSLPPWRSRVVLFALFAAFAALGIRAIWLQGLSTQFLQDQGELRYGRTLELPATRGNIRDRDNQVLASSAEVRGVWGVPSELLKEPAEKLRALAALLDMTEGELRDKLETKQAQVDAKRKPDDKEKDKQVLMYLKRQVEMDVAHQITALKMDGIEMRKEYKRYYPQGGVVSHVIGFNDLEDVGQEGMEKAQEAWLKGKPGSRRVIVDRLGHIVEDAGTINEPHEGKDLILSLDSKIQYIAFSQVKNAVEKFKAKAGAAIVLDVHTGEVLALANYPTFEPKEARTLRGADREVLRNHVITDTFEPGSTLKPFTVALGLDTGRYKPSTYIDTGAGKYTILDRTISDTKGHGVINVQQIIEMSSNIGTSKIALSMPAQEMWEMFTKVGFGQQPKWGFPGAQAGRVRPYKSWRPIEQATMSYGNGISVSLIQLARAYLIFARDGDIIPLSFQKVTTPPVGTQVIKPQTARQMREMLETVVSGKDGTAKQAQIAGYRAGGKTGTAYKVVNGRYAMPRKYIGSFAGMVPMSNPRFVIAVMIDEPTQGGHFGGQVAAPTFAAVAANALRSKNVPPDSNVTEIVVPADSGPEAM</sequence>
<dbReference type="PANTHER" id="PTHR30627">
    <property type="entry name" value="PEPTIDOGLYCAN D,D-TRANSPEPTIDASE"/>
    <property type="match status" value="1"/>
</dbReference>
<dbReference type="SUPFAM" id="SSF56601">
    <property type="entry name" value="beta-lactamase/transpeptidase-like"/>
    <property type="match status" value="1"/>
</dbReference>
<evidence type="ECO:0000256" key="5">
    <source>
        <dbReference type="ARBA" id="ARBA00022645"/>
    </source>
</evidence>
<evidence type="ECO:0000256" key="10">
    <source>
        <dbReference type="ARBA" id="ARBA00022984"/>
    </source>
</evidence>
<keyword evidence="11 16" id="KW-1133">Transmembrane helix</keyword>
<comment type="function">
    <text evidence="16">Catalyzes cross-linking of the peptidoglycan cell wall at the division septum.</text>
</comment>
<dbReference type="UniPathway" id="UPA00219"/>
<dbReference type="EC" id="3.4.16.4" evidence="16"/>
<dbReference type="GO" id="GO:0006508">
    <property type="term" value="P:proteolysis"/>
    <property type="evidence" value="ECO:0007669"/>
    <property type="project" value="UniProtKB-KW"/>
</dbReference>
<dbReference type="EMBL" id="WNLA01000003">
    <property type="protein sequence ID" value="MTW01884.1"/>
    <property type="molecule type" value="Genomic_DNA"/>
</dbReference>
<comment type="subcellular location">
    <subcellularLocation>
        <location evidence="1">Membrane</location>
    </subcellularLocation>
</comment>
<evidence type="ECO:0000259" key="18">
    <source>
        <dbReference type="Pfam" id="PF03717"/>
    </source>
</evidence>
<dbReference type="Gene3D" id="3.90.1310.10">
    <property type="entry name" value="Penicillin-binding protein 2a (Domain 2)"/>
    <property type="match status" value="1"/>
</dbReference>
<dbReference type="Pfam" id="PF00905">
    <property type="entry name" value="Transpeptidase"/>
    <property type="match status" value="1"/>
</dbReference>
<keyword evidence="9 16" id="KW-0133">Cell shape</keyword>
<keyword evidence="3 16" id="KW-0997">Cell inner membrane</keyword>
<dbReference type="GO" id="GO:0043093">
    <property type="term" value="P:FtsZ-dependent cytokinesis"/>
    <property type="evidence" value="ECO:0007669"/>
    <property type="project" value="UniProtKB-UniRule"/>
</dbReference>
<protein>
    <recommendedName>
        <fullName evidence="16">Peptidoglycan D,D-transpeptidase FtsI</fullName>
        <ecNumber evidence="16">3.4.16.4</ecNumber>
    </recommendedName>
    <alternativeName>
        <fullName evidence="16">Penicillin-binding protein 3</fullName>
        <shortName evidence="16">PBP-3</shortName>
    </alternativeName>
</protein>
<keyword evidence="6 16" id="KW-0645">Protease</keyword>
<dbReference type="PANTHER" id="PTHR30627:SF1">
    <property type="entry name" value="PEPTIDOGLYCAN D,D-TRANSPEPTIDASE FTSI"/>
    <property type="match status" value="1"/>
</dbReference>
<dbReference type="HAMAP" id="MF_02080">
    <property type="entry name" value="FtsI_transpept"/>
    <property type="match status" value="1"/>
</dbReference>
<evidence type="ECO:0000256" key="8">
    <source>
        <dbReference type="ARBA" id="ARBA00022801"/>
    </source>
</evidence>
<keyword evidence="5 16" id="KW-0121">Carboxypeptidase</keyword>
<dbReference type="GO" id="GO:0008360">
    <property type="term" value="P:regulation of cell shape"/>
    <property type="evidence" value="ECO:0007669"/>
    <property type="project" value="UniProtKB-KW"/>
</dbReference>
<evidence type="ECO:0000256" key="2">
    <source>
        <dbReference type="ARBA" id="ARBA00022475"/>
    </source>
</evidence>
<dbReference type="Gene3D" id="3.40.710.10">
    <property type="entry name" value="DD-peptidase/beta-lactamase superfamily"/>
    <property type="match status" value="1"/>
</dbReference>
<evidence type="ECO:0000256" key="4">
    <source>
        <dbReference type="ARBA" id="ARBA00022618"/>
    </source>
</evidence>
<evidence type="ECO:0000256" key="16">
    <source>
        <dbReference type="HAMAP-Rule" id="MF_02080"/>
    </source>
</evidence>
<dbReference type="OrthoDB" id="9789078at2"/>
<evidence type="ECO:0000313" key="19">
    <source>
        <dbReference type="EMBL" id="MTW01884.1"/>
    </source>
</evidence>
<dbReference type="GO" id="GO:0000917">
    <property type="term" value="P:division septum assembly"/>
    <property type="evidence" value="ECO:0007669"/>
    <property type="project" value="UniProtKB-KW"/>
</dbReference>
<gene>
    <name evidence="16" type="primary">ftsI</name>
    <name evidence="19" type="ORF">GM668_07245</name>
</gene>
<feature type="domain" description="Penicillin-binding protein dimerisation" evidence="18">
    <location>
        <begin position="77"/>
        <end position="240"/>
    </location>
</feature>
<keyword evidence="2 16" id="KW-1003">Cell membrane</keyword>
<evidence type="ECO:0000256" key="1">
    <source>
        <dbReference type="ARBA" id="ARBA00004370"/>
    </source>
</evidence>
<evidence type="ECO:0000256" key="11">
    <source>
        <dbReference type="ARBA" id="ARBA00022989"/>
    </source>
</evidence>
<dbReference type="Gene3D" id="1.10.150.770">
    <property type="match status" value="1"/>
</dbReference>
<evidence type="ECO:0000256" key="9">
    <source>
        <dbReference type="ARBA" id="ARBA00022960"/>
    </source>
</evidence>
<dbReference type="GO" id="GO:0005886">
    <property type="term" value="C:plasma membrane"/>
    <property type="evidence" value="ECO:0007669"/>
    <property type="project" value="UniProtKB-UniRule"/>
</dbReference>
<dbReference type="InterPro" id="IPR037532">
    <property type="entry name" value="FtsI_transpept"/>
</dbReference>
<dbReference type="InterPro" id="IPR050515">
    <property type="entry name" value="Beta-lactam/transpept"/>
</dbReference>
<evidence type="ECO:0000256" key="3">
    <source>
        <dbReference type="ARBA" id="ARBA00022519"/>
    </source>
</evidence>
<keyword evidence="7 16" id="KW-0812">Transmembrane</keyword>
<evidence type="ECO:0000256" key="6">
    <source>
        <dbReference type="ARBA" id="ARBA00022670"/>
    </source>
</evidence>
<dbReference type="Pfam" id="PF03717">
    <property type="entry name" value="PBP_dimer"/>
    <property type="match status" value="1"/>
</dbReference>
<evidence type="ECO:0000313" key="20">
    <source>
        <dbReference type="Proteomes" id="UP000484015"/>
    </source>
</evidence>
<keyword evidence="14 16" id="KW-0131">Cell cycle</keyword>
<keyword evidence="13 16" id="KW-0717">Septation</keyword>
<dbReference type="InterPro" id="IPR005311">
    <property type="entry name" value="PBP_dimer"/>
</dbReference>
<dbReference type="Proteomes" id="UP000484015">
    <property type="component" value="Unassembled WGS sequence"/>
</dbReference>
<dbReference type="Gene3D" id="3.30.450.330">
    <property type="match status" value="1"/>
</dbReference>
<accession>A0A6L6PXL1</accession>
<dbReference type="InterPro" id="IPR001460">
    <property type="entry name" value="PCN-bd_Tpept"/>
</dbReference>
<dbReference type="InterPro" id="IPR036138">
    <property type="entry name" value="PBP_dimer_sf"/>
</dbReference>
<name>A0A6L6PXL1_9BURK</name>
<keyword evidence="15 16" id="KW-0961">Cell wall biogenesis/degradation</keyword>
<dbReference type="InterPro" id="IPR012338">
    <property type="entry name" value="Beta-lactam/transpept-like"/>
</dbReference>
<keyword evidence="8 16" id="KW-0378">Hydrolase</keyword>
<evidence type="ECO:0000256" key="15">
    <source>
        <dbReference type="ARBA" id="ARBA00023316"/>
    </source>
</evidence>
<dbReference type="GO" id="GO:0008658">
    <property type="term" value="F:penicillin binding"/>
    <property type="evidence" value="ECO:0007669"/>
    <property type="project" value="InterPro"/>
</dbReference>
<feature type="active site" description="Acyl-ester intermediate" evidence="16">
    <location>
        <position position="332"/>
    </location>
</feature>
<comment type="pathway">
    <text evidence="16">Cell wall biogenesis; peptidoglycan biosynthesis.</text>
</comment>
<dbReference type="GO" id="GO:0008955">
    <property type="term" value="F:peptidoglycan glycosyltransferase activity"/>
    <property type="evidence" value="ECO:0007669"/>
    <property type="project" value="InterPro"/>
</dbReference>
<comment type="similarity">
    <text evidence="16">Belongs to the transpeptidase family. FtsI subfamily.</text>
</comment>
<keyword evidence="10 16" id="KW-0573">Peptidoglycan synthesis</keyword>